<keyword evidence="5" id="KW-0808">Transferase</keyword>
<dbReference type="Proteomes" id="UP000245207">
    <property type="component" value="Unassembled WGS sequence"/>
</dbReference>
<reference evidence="5 6" key="1">
    <citation type="journal article" date="2018" name="Mol. Plant">
        <title>The genome of Artemisia annua provides insight into the evolution of Asteraceae family and artemisinin biosynthesis.</title>
        <authorList>
            <person name="Shen Q."/>
            <person name="Zhang L."/>
            <person name="Liao Z."/>
            <person name="Wang S."/>
            <person name="Yan T."/>
            <person name="Shi P."/>
            <person name="Liu M."/>
            <person name="Fu X."/>
            <person name="Pan Q."/>
            <person name="Wang Y."/>
            <person name="Lv Z."/>
            <person name="Lu X."/>
            <person name="Zhang F."/>
            <person name="Jiang W."/>
            <person name="Ma Y."/>
            <person name="Chen M."/>
            <person name="Hao X."/>
            <person name="Li L."/>
            <person name="Tang Y."/>
            <person name="Lv G."/>
            <person name="Zhou Y."/>
            <person name="Sun X."/>
            <person name="Brodelius P.E."/>
            <person name="Rose J.K.C."/>
            <person name="Tang K."/>
        </authorList>
    </citation>
    <scope>NUCLEOTIDE SEQUENCE [LARGE SCALE GENOMIC DNA]</scope>
    <source>
        <strain evidence="6">cv. Huhao1</strain>
        <tissue evidence="5">Leaf</tissue>
    </source>
</reference>
<feature type="compositionally biased region" description="Basic and acidic residues" evidence="4">
    <location>
        <begin position="18"/>
        <end position="30"/>
    </location>
</feature>
<dbReference type="OrthoDB" id="4062651at2759"/>
<evidence type="ECO:0000256" key="4">
    <source>
        <dbReference type="SAM" id="MobiDB-lite"/>
    </source>
</evidence>
<keyword evidence="5" id="KW-0418">Kinase</keyword>
<dbReference type="Gene3D" id="3.30.200.20">
    <property type="entry name" value="Phosphorylase Kinase, domain 1"/>
    <property type="match status" value="1"/>
</dbReference>
<feature type="region of interest" description="Disordered" evidence="4">
    <location>
        <begin position="1"/>
        <end position="68"/>
    </location>
</feature>
<evidence type="ECO:0000256" key="2">
    <source>
        <dbReference type="ARBA" id="ARBA00022741"/>
    </source>
</evidence>
<accession>A0A2U1QHE9</accession>
<evidence type="ECO:0000313" key="6">
    <source>
        <dbReference type="Proteomes" id="UP000245207"/>
    </source>
</evidence>
<dbReference type="PANTHER" id="PTHR47989:SF62">
    <property type="entry name" value="OS05G0423500 PROTEIN"/>
    <property type="match status" value="1"/>
</dbReference>
<dbReference type="InterPro" id="IPR011009">
    <property type="entry name" value="Kinase-like_dom_sf"/>
</dbReference>
<evidence type="ECO:0000256" key="3">
    <source>
        <dbReference type="ARBA" id="ARBA00022840"/>
    </source>
</evidence>
<dbReference type="EMBL" id="PKPP01000122">
    <property type="protein sequence ID" value="PWA97440.1"/>
    <property type="molecule type" value="Genomic_DNA"/>
</dbReference>
<dbReference type="GO" id="GO:0004674">
    <property type="term" value="F:protein serine/threonine kinase activity"/>
    <property type="evidence" value="ECO:0007669"/>
    <property type="project" value="UniProtKB-KW"/>
</dbReference>
<keyword evidence="3" id="KW-0067">ATP-binding</keyword>
<feature type="compositionally biased region" description="Acidic residues" evidence="4">
    <location>
        <begin position="31"/>
        <end position="57"/>
    </location>
</feature>
<gene>
    <name evidence="5" type="ORF">CTI12_AA029300</name>
</gene>
<evidence type="ECO:0000256" key="1">
    <source>
        <dbReference type="ARBA" id="ARBA00022527"/>
    </source>
</evidence>
<organism evidence="5 6">
    <name type="scientific">Artemisia annua</name>
    <name type="common">Sweet wormwood</name>
    <dbReference type="NCBI Taxonomy" id="35608"/>
    <lineage>
        <taxon>Eukaryota</taxon>
        <taxon>Viridiplantae</taxon>
        <taxon>Streptophyta</taxon>
        <taxon>Embryophyta</taxon>
        <taxon>Tracheophyta</taxon>
        <taxon>Spermatophyta</taxon>
        <taxon>Magnoliopsida</taxon>
        <taxon>eudicotyledons</taxon>
        <taxon>Gunneridae</taxon>
        <taxon>Pentapetalae</taxon>
        <taxon>asterids</taxon>
        <taxon>campanulids</taxon>
        <taxon>Asterales</taxon>
        <taxon>Asteraceae</taxon>
        <taxon>Asteroideae</taxon>
        <taxon>Anthemideae</taxon>
        <taxon>Artemisiinae</taxon>
        <taxon>Artemisia</taxon>
    </lineage>
</organism>
<dbReference type="GO" id="GO:0005524">
    <property type="term" value="F:ATP binding"/>
    <property type="evidence" value="ECO:0007669"/>
    <property type="project" value="UniProtKB-KW"/>
</dbReference>
<keyword evidence="1" id="KW-0723">Serine/threonine-protein kinase</keyword>
<comment type="caution">
    <text evidence="5">The sequence shown here is derived from an EMBL/GenBank/DDBJ whole genome shotgun (WGS) entry which is preliminary data.</text>
</comment>
<protein>
    <submittedName>
        <fullName evidence="5">Protein kinase-like domain-containing protein</fullName>
    </submittedName>
</protein>
<dbReference type="PANTHER" id="PTHR47989">
    <property type="entry name" value="OS01G0750732 PROTEIN"/>
    <property type="match status" value="1"/>
</dbReference>
<dbReference type="STRING" id="35608.A0A2U1QHE9"/>
<sequence length="215" mass="24452">MASLTMSAPTWKMRKRGDKVPAEQLEKECEMEYADEYATLAEEESNDEELTENDNDSGDGAPGAVSRDEPMDVDTIYYLGVVLYRDPGMKPISNGKNIISKEVMERSKVYKGILWDGTVITIKRAEERSLLQGEKEFLTEIELLSRSHHRNLVSLEQEQVSFRLDNVSVLWIYADVGILMCVLKVTVCCIYSQIGRVLELPDEGYLDPEYLLTLK</sequence>
<evidence type="ECO:0000313" key="5">
    <source>
        <dbReference type="EMBL" id="PWA97440.1"/>
    </source>
</evidence>
<proteinExistence type="predicted"/>
<name>A0A2U1QHE9_ARTAN</name>
<dbReference type="SUPFAM" id="SSF56112">
    <property type="entry name" value="Protein kinase-like (PK-like)"/>
    <property type="match status" value="1"/>
</dbReference>
<keyword evidence="2" id="KW-0547">Nucleotide-binding</keyword>
<keyword evidence="6" id="KW-1185">Reference proteome</keyword>
<dbReference type="AlphaFoldDB" id="A0A2U1QHE9"/>